<protein>
    <submittedName>
        <fullName evidence="1">Uncharacterized protein</fullName>
    </submittedName>
</protein>
<dbReference type="EMBL" id="DSXI01000596">
    <property type="protein sequence ID" value="HGS06051.1"/>
    <property type="molecule type" value="Genomic_DNA"/>
</dbReference>
<name>A0A7V4G9W9_9BACT</name>
<accession>A0A7V4G9W9</accession>
<gene>
    <name evidence="1" type="ORF">ENT08_10040</name>
</gene>
<dbReference type="AlphaFoldDB" id="A0A7V4G9W9"/>
<proteinExistence type="predicted"/>
<organism evidence="1">
    <name type="scientific">Desulfobacca acetoxidans</name>
    <dbReference type="NCBI Taxonomy" id="60893"/>
    <lineage>
        <taxon>Bacteria</taxon>
        <taxon>Pseudomonadati</taxon>
        <taxon>Thermodesulfobacteriota</taxon>
        <taxon>Desulfobaccia</taxon>
        <taxon>Desulfobaccales</taxon>
        <taxon>Desulfobaccaceae</taxon>
        <taxon>Desulfobacca</taxon>
    </lineage>
</organism>
<reference evidence="1" key="1">
    <citation type="journal article" date="2020" name="mSystems">
        <title>Genome- and Community-Level Interaction Insights into Carbon Utilization and Element Cycling Functions of Hydrothermarchaeota in Hydrothermal Sediment.</title>
        <authorList>
            <person name="Zhou Z."/>
            <person name="Liu Y."/>
            <person name="Xu W."/>
            <person name="Pan J."/>
            <person name="Luo Z.H."/>
            <person name="Li M."/>
        </authorList>
    </citation>
    <scope>NUCLEOTIDE SEQUENCE [LARGE SCALE GENOMIC DNA]</scope>
    <source>
        <strain evidence="1">SpSt-548</strain>
    </source>
</reference>
<sequence length="318" mass="36698">MTRDPGIPSHQACRDEFSNLGDAEARLVHIAERKNELIRRDPLGREFDSLFKQWSLSRKYDETWERLCELRNIIGEKYCCSIYIPEITIQGSACFWFIAVDPRRSVIDARVGGTITINADKSIRSYSFEENGSLYCPSHMIPIIIDPTTLTLNDKKRIKQEVWNIIKNSIAKATGKNGAWNPLAPEGEPQELARVLRLRSETFKSYLNWFDLKMSGLPFRLIAFVIKVSNVKRRDEVFQELIASKHYHRIGNSVIGESNVRHGFNVIYQAIYRQKLPSLESAIETQEVYNCPNHGNNCEGDCLYLKDWLTRFNASHRP</sequence>
<evidence type="ECO:0000313" key="1">
    <source>
        <dbReference type="EMBL" id="HGS06051.1"/>
    </source>
</evidence>
<comment type="caution">
    <text evidence="1">The sequence shown here is derived from an EMBL/GenBank/DDBJ whole genome shotgun (WGS) entry which is preliminary data.</text>
</comment>